<sequence length="457" mass="50480">MNGSGDPMFESRVPPQNLEAEQAVLGAILLESEALITSMERLQAEDFYSVSHQRIFEVMVALGEDGEPIDLVTLTARLQDLGQLDEVGGVSYLAKLAGAVPTAANVEYYAQIVEEKSMLRRLIRTATQIVSSGYATEDDVGVLLGDAERRIMELSQNRSSSGFISIRDVLMEVFERVEFLYNHKGGTTGIPSGFTDLDKMTAGFQRNDLIILAARPSVGKTAFALNVAQNVAVRAGESVAIFSLEMSAAQLVQRMVCAESNVDAQRMRTGELKGDDWEKLSMAIGSLSEAQIYIDDTPGITVADIRAKCRRLKKEKGLGMILIDYLQLISGRGKAGENRQQEVSEISRTLKMIARELEVPVIALSQLSRGVEQRQDKRPMMSDLRESGSIEQDADIVAFLYRDDYYDKESEKKNIIEIIIAKQRNGPVGTVELVFLKQFNKFVNLNHSHPEAFVGSA</sequence>
<dbReference type="RefSeq" id="WP_378111453.1">
    <property type="nucleotide sequence ID" value="NZ_JBHSNC010000025.1"/>
</dbReference>
<dbReference type="CDD" id="cd00984">
    <property type="entry name" value="DnaB_C"/>
    <property type="match status" value="1"/>
</dbReference>
<dbReference type="Proteomes" id="UP001596108">
    <property type="component" value="Unassembled WGS sequence"/>
</dbReference>
<reference evidence="15" key="1">
    <citation type="journal article" date="2019" name="Int. J. Syst. Evol. Microbiol.">
        <title>The Global Catalogue of Microorganisms (GCM) 10K type strain sequencing project: providing services to taxonomists for standard genome sequencing and annotation.</title>
        <authorList>
            <consortium name="The Broad Institute Genomics Platform"/>
            <consortium name="The Broad Institute Genome Sequencing Center for Infectious Disease"/>
            <person name="Wu L."/>
            <person name="Ma J."/>
        </authorList>
    </citation>
    <scope>NUCLEOTIDE SEQUENCE [LARGE SCALE GENOMIC DNA]</scope>
    <source>
        <strain evidence="15">CGMCC 1.18578</strain>
    </source>
</reference>
<evidence type="ECO:0000256" key="8">
    <source>
        <dbReference type="ARBA" id="ARBA00023125"/>
    </source>
</evidence>
<keyword evidence="5 12" id="KW-0378">Hydrolase</keyword>
<dbReference type="NCBIfam" id="NF004384">
    <property type="entry name" value="PRK05748.1"/>
    <property type="match status" value="1"/>
</dbReference>
<keyword evidence="9" id="KW-0413">Isomerase</keyword>
<evidence type="ECO:0000256" key="12">
    <source>
        <dbReference type="RuleBase" id="RU362085"/>
    </source>
</evidence>
<keyword evidence="7 12" id="KW-0067">ATP-binding</keyword>
<dbReference type="PANTHER" id="PTHR30153:SF2">
    <property type="entry name" value="REPLICATIVE DNA HELICASE"/>
    <property type="match status" value="1"/>
</dbReference>
<dbReference type="Pfam" id="PF00772">
    <property type="entry name" value="DnaB"/>
    <property type="match status" value="1"/>
</dbReference>
<keyword evidence="4 12" id="KW-0547">Nucleotide-binding</keyword>
<evidence type="ECO:0000256" key="10">
    <source>
        <dbReference type="ARBA" id="ARBA00048954"/>
    </source>
</evidence>
<dbReference type="GO" id="GO:0016787">
    <property type="term" value="F:hydrolase activity"/>
    <property type="evidence" value="ECO:0007669"/>
    <property type="project" value="UniProtKB-KW"/>
</dbReference>
<dbReference type="InterPro" id="IPR027417">
    <property type="entry name" value="P-loop_NTPase"/>
</dbReference>
<dbReference type="GO" id="GO:0003678">
    <property type="term" value="F:DNA helicase activity"/>
    <property type="evidence" value="ECO:0007669"/>
    <property type="project" value="UniProtKB-EC"/>
</dbReference>
<evidence type="ECO:0000256" key="6">
    <source>
        <dbReference type="ARBA" id="ARBA00022806"/>
    </source>
</evidence>
<dbReference type="PROSITE" id="PS51199">
    <property type="entry name" value="SF4_HELICASE"/>
    <property type="match status" value="1"/>
</dbReference>
<name>A0ABW0QYR0_9BACL</name>
<dbReference type="Pfam" id="PF03796">
    <property type="entry name" value="DnaB_C"/>
    <property type="match status" value="1"/>
</dbReference>
<dbReference type="InterPro" id="IPR016136">
    <property type="entry name" value="DNA_helicase_N/primase_C"/>
</dbReference>
<dbReference type="InterPro" id="IPR007694">
    <property type="entry name" value="DNA_helicase_DnaB-like_C"/>
</dbReference>
<comment type="function">
    <text evidence="12">The main replicative DNA helicase, it participates in initiation and elongation during chromosome replication. Travels ahead of the DNA replisome, separating dsDNA into templates for DNA synthesis. A processive ATP-dependent 5'-3' DNA helicase it has DNA-dependent ATPase activity.</text>
</comment>
<evidence type="ECO:0000313" key="15">
    <source>
        <dbReference type="Proteomes" id="UP001596108"/>
    </source>
</evidence>
<evidence type="ECO:0000256" key="5">
    <source>
        <dbReference type="ARBA" id="ARBA00022801"/>
    </source>
</evidence>
<comment type="catalytic activity">
    <reaction evidence="10 12">
        <text>ATP + H2O = ADP + phosphate + H(+)</text>
        <dbReference type="Rhea" id="RHEA:13065"/>
        <dbReference type="ChEBI" id="CHEBI:15377"/>
        <dbReference type="ChEBI" id="CHEBI:15378"/>
        <dbReference type="ChEBI" id="CHEBI:30616"/>
        <dbReference type="ChEBI" id="CHEBI:43474"/>
        <dbReference type="ChEBI" id="CHEBI:456216"/>
        <dbReference type="EC" id="5.6.2.3"/>
    </reaction>
</comment>
<dbReference type="InterPro" id="IPR036185">
    <property type="entry name" value="DNA_heli_DnaB-like_N_sf"/>
</dbReference>
<evidence type="ECO:0000256" key="2">
    <source>
        <dbReference type="ARBA" id="ARBA00022515"/>
    </source>
</evidence>
<accession>A0ABW0QYR0</accession>
<dbReference type="Gene3D" id="1.10.860.10">
    <property type="entry name" value="DNAb Helicase, Chain A"/>
    <property type="match status" value="1"/>
</dbReference>
<evidence type="ECO:0000256" key="4">
    <source>
        <dbReference type="ARBA" id="ARBA00022741"/>
    </source>
</evidence>
<comment type="similarity">
    <text evidence="1 12">Belongs to the helicase family. DnaB subfamily.</text>
</comment>
<evidence type="ECO:0000256" key="1">
    <source>
        <dbReference type="ARBA" id="ARBA00008428"/>
    </source>
</evidence>
<comment type="caution">
    <text evidence="14">The sequence shown here is derived from an EMBL/GenBank/DDBJ whole genome shotgun (WGS) entry which is preliminary data.</text>
</comment>
<dbReference type="InterPro" id="IPR007693">
    <property type="entry name" value="DNA_helicase_DnaB-like_N"/>
</dbReference>
<evidence type="ECO:0000256" key="7">
    <source>
        <dbReference type="ARBA" id="ARBA00022840"/>
    </source>
</evidence>
<keyword evidence="3 12" id="KW-0235">DNA replication</keyword>
<keyword evidence="15" id="KW-1185">Reference proteome</keyword>
<protein>
    <recommendedName>
        <fullName evidence="11 12">Replicative DNA helicase</fullName>
        <ecNumber evidence="11 12">5.6.2.3</ecNumber>
    </recommendedName>
</protein>
<keyword evidence="2 12" id="KW-0639">Primosome</keyword>
<evidence type="ECO:0000313" key="14">
    <source>
        <dbReference type="EMBL" id="MFC5529568.1"/>
    </source>
</evidence>
<keyword evidence="6 12" id="KW-0347">Helicase</keyword>
<dbReference type="EMBL" id="JBHSNC010000025">
    <property type="protein sequence ID" value="MFC5529568.1"/>
    <property type="molecule type" value="Genomic_DNA"/>
</dbReference>
<dbReference type="SUPFAM" id="SSF52540">
    <property type="entry name" value="P-loop containing nucleoside triphosphate hydrolases"/>
    <property type="match status" value="1"/>
</dbReference>
<keyword evidence="8 12" id="KW-0238">DNA-binding</keyword>
<feature type="domain" description="SF4 helicase" evidence="13">
    <location>
        <begin position="183"/>
        <end position="449"/>
    </location>
</feature>
<organism evidence="14 15">
    <name type="scientific">Cohnella yongneupensis</name>
    <dbReference type="NCBI Taxonomy" id="425006"/>
    <lineage>
        <taxon>Bacteria</taxon>
        <taxon>Bacillati</taxon>
        <taxon>Bacillota</taxon>
        <taxon>Bacilli</taxon>
        <taxon>Bacillales</taxon>
        <taxon>Paenibacillaceae</taxon>
        <taxon>Cohnella</taxon>
    </lineage>
</organism>
<gene>
    <name evidence="14" type="primary">dnaB</name>
    <name evidence="14" type="ORF">ACFPQ4_08910</name>
</gene>
<dbReference type="NCBIfam" id="TIGR00665">
    <property type="entry name" value="DnaB"/>
    <property type="match status" value="1"/>
</dbReference>
<evidence type="ECO:0000259" key="13">
    <source>
        <dbReference type="PROSITE" id="PS51199"/>
    </source>
</evidence>
<dbReference type="EC" id="5.6.2.3" evidence="11 12"/>
<proteinExistence type="inferred from homology"/>
<evidence type="ECO:0000256" key="3">
    <source>
        <dbReference type="ARBA" id="ARBA00022705"/>
    </source>
</evidence>
<dbReference type="SUPFAM" id="SSF48024">
    <property type="entry name" value="N-terminal domain of DnaB helicase"/>
    <property type="match status" value="1"/>
</dbReference>
<dbReference type="Gene3D" id="3.40.50.300">
    <property type="entry name" value="P-loop containing nucleotide triphosphate hydrolases"/>
    <property type="match status" value="1"/>
</dbReference>
<dbReference type="PANTHER" id="PTHR30153">
    <property type="entry name" value="REPLICATIVE DNA HELICASE DNAB"/>
    <property type="match status" value="1"/>
</dbReference>
<evidence type="ECO:0000256" key="11">
    <source>
        <dbReference type="NCBIfam" id="TIGR00665"/>
    </source>
</evidence>
<evidence type="ECO:0000256" key="9">
    <source>
        <dbReference type="ARBA" id="ARBA00023235"/>
    </source>
</evidence>
<dbReference type="InterPro" id="IPR007692">
    <property type="entry name" value="DNA_helicase_DnaB"/>
</dbReference>